<organism evidence="9 10">
    <name type="scientific">Limnospira indica PCC 8005</name>
    <dbReference type="NCBI Taxonomy" id="376219"/>
    <lineage>
        <taxon>Bacteria</taxon>
        <taxon>Bacillati</taxon>
        <taxon>Cyanobacteriota</taxon>
        <taxon>Cyanophyceae</taxon>
        <taxon>Oscillatoriophycideae</taxon>
        <taxon>Oscillatoriales</taxon>
        <taxon>Sirenicapillariaceae</taxon>
        <taxon>Limnospira</taxon>
    </lineage>
</organism>
<proteinExistence type="inferred from homology"/>
<dbReference type="AlphaFoldDB" id="A0A9P1KCV9"/>
<comment type="subcellular location">
    <subcellularLocation>
        <location evidence="1">Endomembrane system</location>
    </subcellularLocation>
</comment>
<keyword evidence="2" id="KW-0042">Antenna complex</keyword>
<feature type="compositionally biased region" description="Pro residues" evidence="7">
    <location>
        <begin position="191"/>
        <end position="201"/>
    </location>
</feature>
<dbReference type="SMR" id="A0A9P1KCV9"/>
<dbReference type="Gene3D" id="1.10.3130.20">
    <property type="entry name" value="Phycobilisome linker domain"/>
    <property type="match status" value="1"/>
</dbReference>
<evidence type="ECO:0000313" key="10">
    <source>
        <dbReference type="Proteomes" id="UP000032946"/>
    </source>
</evidence>
<dbReference type="RefSeq" id="WP_006621432.1">
    <property type="nucleotide sequence ID" value="NZ_FO818640.1"/>
</dbReference>
<evidence type="ECO:0000256" key="3">
    <source>
        <dbReference type="ARBA" id="ARBA00022738"/>
    </source>
</evidence>
<keyword evidence="4" id="KW-0793">Thylakoid</keyword>
<evidence type="ECO:0000256" key="1">
    <source>
        <dbReference type="ARBA" id="ARBA00004308"/>
    </source>
</evidence>
<dbReference type="Proteomes" id="UP000032946">
    <property type="component" value="Chromosome"/>
</dbReference>
<accession>A0A9P1KCV9</accession>
<keyword evidence="10" id="KW-1185">Reference proteome</keyword>
<dbReference type="GO" id="GO:0015979">
    <property type="term" value="P:photosynthesis"/>
    <property type="evidence" value="ECO:0007669"/>
    <property type="project" value="InterPro"/>
</dbReference>
<evidence type="ECO:0000256" key="7">
    <source>
        <dbReference type="SAM" id="MobiDB-lite"/>
    </source>
</evidence>
<sequence length="264" mass="31006">MPLHETITTTHNASVEERTFVLSKIYQQVLERQPYESERKQLWDLERDFKKGKLGIRHFLKSLVVRPVYLEHFYENSSNLKFIENACKHFLGRTPHGDEEIHHWDNILLRHGVGALVSDMVDSEEYRKCFGYFTVPYWREQALYQSATEYLENERLGHEHPGQRGWGIPNHYQQKLHINSDSESEVAKTEPTPPQEDPQPSPTALGMMNETEAEKIMECIQTISKILFDNRIPEQRISRKRMENAIRQQVLEFMTPEDAVLLGE</sequence>
<dbReference type="InterPro" id="IPR001297">
    <property type="entry name" value="PBS_linker_dom"/>
</dbReference>
<gene>
    <name evidence="9" type="ORF">ARTHRO_10943</name>
</gene>
<evidence type="ECO:0000256" key="4">
    <source>
        <dbReference type="ARBA" id="ARBA00023078"/>
    </source>
</evidence>
<name>A0A9P1KCV9_9CYAN</name>
<dbReference type="GO" id="GO:0030089">
    <property type="term" value="C:phycobilisome"/>
    <property type="evidence" value="ECO:0007669"/>
    <property type="project" value="UniProtKB-UniRule"/>
</dbReference>
<evidence type="ECO:0000313" key="9">
    <source>
        <dbReference type="EMBL" id="CDM93270.1"/>
    </source>
</evidence>
<dbReference type="PANTHER" id="PTHR34011">
    <property type="entry name" value="PHYCOBILISOME 32.1 KDA LINKER POLYPEPTIDE, PHYCOCYANIN-ASSOCIATED, ROD 2-RELATED"/>
    <property type="match status" value="1"/>
</dbReference>
<evidence type="ECO:0000256" key="2">
    <source>
        <dbReference type="ARBA" id="ARBA00022549"/>
    </source>
</evidence>
<dbReference type="Pfam" id="PF00427">
    <property type="entry name" value="PBS_linker_poly"/>
    <property type="match status" value="1"/>
</dbReference>
<dbReference type="PROSITE" id="PS51445">
    <property type="entry name" value="PBS_LINKER"/>
    <property type="match status" value="1"/>
</dbReference>
<evidence type="ECO:0000256" key="5">
    <source>
        <dbReference type="ARBA" id="ARBA00023136"/>
    </source>
</evidence>
<reference evidence="9 10" key="1">
    <citation type="submission" date="2014-02" db="EMBL/GenBank/DDBJ databases">
        <authorList>
            <person name="Genoscope - CEA"/>
        </authorList>
    </citation>
    <scope>NUCLEOTIDE SEQUENCE [LARGE SCALE GENOMIC DNA]</scope>
    <source>
        <strain evidence="9 10">PCC 8005</strain>
    </source>
</reference>
<dbReference type="EMBL" id="FO818640">
    <property type="protein sequence ID" value="CDM93270.1"/>
    <property type="molecule type" value="Genomic_DNA"/>
</dbReference>
<protein>
    <submittedName>
        <fullName evidence="9">Phycobilisome linker polypeptide</fullName>
    </submittedName>
</protein>
<feature type="domain" description="PBS-linker" evidence="8">
    <location>
        <begin position="1"/>
        <end position="168"/>
    </location>
</feature>
<dbReference type="GO" id="GO:0012505">
    <property type="term" value="C:endomembrane system"/>
    <property type="evidence" value="ECO:0007669"/>
    <property type="project" value="UniProtKB-SubCell"/>
</dbReference>
<feature type="region of interest" description="Disordered" evidence="7">
    <location>
        <begin position="180"/>
        <end position="205"/>
    </location>
</feature>
<keyword evidence="5" id="KW-0472">Membrane</keyword>
<evidence type="ECO:0000256" key="6">
    <source>
        <dbReference type="PROSITE-ProRule" id="PRU00775"/>
    </source>
</evidence>
<dbReference type="InterPro" id="IPR038255">
    <property type="entry name" value="PBS_linker_sf"/>
</dbReference>
<evidence type="ECO:0000259" key="8">
    <source>
        <dbReference type="PROSITE" id="PS51445"/>
    </source>
</evidence>
<comment type="similarity">
    <text evidence="6">Belongs to the phycobilisome linker protein family.</text>
</comment>
<keyword evidence="3 6" id="KW-0605">Phycobilisome</keyword>